<name>A0ABW5U6R9_9RHOB</name>
<protein>
    <submittedName>
        <fullName evidence="2">Uncharacterized protein</fullName>
    </submittedName>
</protein>
<keyword evidence="3" id="KW-1185">Reference proteome</keyword>
<sequence length="69" mass="7316">MVGGAVAQVLLSKPDSFKKDDWVVALPGGRNMPCPTGSPRSTWGKSPENPAWARVVICLPFLTAPRGPV</sequence>
<dbReference type="Proteomes" id="UP001597474">
    <property type="component" value="Unassembled WGS sequence"/>
</dbReference>
<comment type="caution">
    <text evidence="2">The sequence shown here is derived from an EMBL/GenBank/DDBJ whole genome shotgun (WGS) entry which is preliminary data.</text>
</comment>
<proteinExistence type="predicted"/>
<dbReference type="RefSeq" id="WP_386375929.1">
    <property type="nucleotide sequence ID" value="NZ_JBHUMP010000027.1"/>
</dbReference>
<gene>
    <name evidence="2" type="ORF">ACFSUD_18125</name>
</gene>
<feature type="region of interest" description="Disordered" evidence="1">
    <location>
        <begin position="28"/>
        <end position="47"/>
    </location>
</feature>
<evidence type="ECO:0000313" key="3">
    <source>
        <dbReference type="Proteomes" id="UP001597474"/>
    </source>
</evidence>
<accession>A0ABW5U6R9</accession>
<organism evidence="2 3">
    <name type="scientific">Sulfitobacter aestuarii</name>
    <dbReference type="NCBI Taxonomy" id="2161676"/>
    <lineage>
        <taxon>Bacteria</taxon>
        <taxon>Pseudomonadati</taxon>
        <taxon>Pseudomonadota</taxon>
        <taxon>Alphaproteobacteria</taxon>
        <taxon>Rhodobacterales</taxon>
        <taxon>Roseobacteraceae</taxon>
        <taxon>Sulfitobacter</taxon>
    </lineage>
</organism>
<dbReference type="EMBL" id="JBHUMP010000027">
    <property type="protein sequence ID" value="MFD2741493.1"/>
    <property type="molecule type" value="Genomic_DNA"/>
</dbReference>
<evidence type="ECO:0000256" key="1">
    <source>
        <dbReference type="SAM" id="MobiDB-lite"/>
    </source>
</evidence>
<evidence type="ECO:0000313" key="2">
    <source>
        <dbReference type="EMBL" id="MFD2741493.1"/>
    </source>
</evidence>
<reference evidence="3" key="1">
    <citation type="journal article" date="2019" name="Int. J. Syst. Evol. Microbiol.">
        <title>The Global Catalogue of Microorganisms (GCM) 10K type strain sequencing project: providing services to taxonomists for standard genome sequencing and annotation.</title>
        <authorList>
            <consortium name="The Broad Institute Genomics Platform"/>
            <consortium name="The Broad Institute Genome Sequencing Center for Infectious Disease"/>
            <person name="Wu L."/>
            <person name="Ma J."/>
        </authorList>
    </citation>
    <scope>NUCLEOTIDE SEQUENCE [LARGE SCALE GENOMIC DNA]</scope>
    <source>
        <strain evidence="3">TISTR 2562</strain>
    </source>
</reference>